<dbReference type="AlphaFoldDB" id="A0A1M5DD78"/>
<dbReference type="InterPro" id="IPR018875">
    <property type="entry name" value="Antirepressor_Ant_N"/>
</dbReference>
<accession>A0A1M5DD78</accession>
<keyword evidence="3" id="KW-1185">Reference proteome</keyword>
<dbReference type="EMBL" id="FQUW01000048">
    <property type="protein sequence ID" value="SHF64865.1"/>
    <property type="molecule type" value="Genomic_DNA"/>
</dbReference>
<proteinExistence type="predicted"/>
<organism evidence="2 3">
    <name type="scientific">Desulfofundulus australicus DSM 11792</name>
    <dbReference type="NCBI Taxonomy" id="1121425"/>
    <lineage>
        <taxon>Bacteria</taxon>
        <taxon>Bacillati</taxon>
        <taxon>Bacillota</taxon>
        <taxon>Clostridia</taxon>
        <taxon>Eubacteriales</taxon>
        <taxon>Peptococcaceae</taxon>
        <taxon>Desulfofundulus</taxon>
    </lineage>
</organism>
<feature type="domain" description="Antirepressor protein ant N-terminal" evidence="1">
    <location>
        <begin position="50"/>
        <end position="114"/>
    </location>
</feature>
<evidence type="ECO:0000313" key="2">
    <source>
        <dbReference type="EMBL" id="SHF64865.1"/>
    </source>
</evidence>
<evidence type="ECO:0000259" key="1">
    <source>
        <dbReference type="Pfam" id="PF10547"/>
    </source>
</evidence>
<dbReference type="Pfam" id="PF10547">
    <property type="entry name" value="P22_AR_N"/>
    <property type="match status" value="1"/>
</dbReference>
<dbReference type="Proteomes" id="UP000184196">
    <property type="component" value="Unassembled WGS sequence"/>
</dbReference>
<sequence length="133" mass="15223">MVVLGFGIYTIPGFFLSLKPHYSCLQECCITIIIMQVTSLKDVKVKENGKENGQETVYVPVKRLCENLGLAFTGQRQKIVEDRVLREGVKEIFIPIKGIDGVAQMQKMLCLRYDLILMVSPFWRHPLKLIFFG</sequence>
<evidence type="ECO:0000313" key="3">
    <source>
        <dbReference type="Proteomes" id="UP000184196"/>
    </source>
</evidence>
<name>A0A1M5DD78_9FIRM</name>
<gene>
    <name evidence="2" type="ORF">SAMN02745218_02789</name>
</gene>
<protein>
    <submittedName>
        <fullName evidence="2">p22_AR N-terminal domain-containing protein</fullName>
    </submittedName>
</protein>
<reference evidence="3" key="1">
    <citation type="submission" date="2016-11" db="EMBL/GenBank/DDBJ databases">
        <authorList>
            <person name="Varghese N."/>
            <person name="Submissions S."/>
        </authorList>
    </citation>
    <scope>NUCLEOTIDE SEQUENCE [LARGE SCALE GENOMIC DNA]</scope>
    <source>
        <strain evidence="3">DSM 11792</strain>
    </source>
</reference>